<accession>A0A9D4SM26</accession>
<reference evidence="1" key="1">
    <citation type="submission" date="2020-06" db="EMBL/GenBank/DDBJ databases">
        <authorList>
            <person name="Ji K."/>
            <person name="Li J."/>
        </authorList>
    </citation>
    <scope>NUCLEOTIDE SEQUENCE</scope>
    <source>
        <strain evidence="1">JKM2019</strain>
        <tissue evidence="1">Whole body</tissue>
    </source>
</reference>
<comment type="caution">
    <text evidence="1">The sequence shown here is derived from an EMBL/GenBank/DDBJ whole genome shotgun (WGS) entry which is preliminary data.</text>
</comment>
<proteinExistence type="predicted"/>
<name>A0A9D4SM26_DERFA</name>
<organism evidence="1">
    <name type="scientific">Dermatophagoides farinae</name>
    <name type="common">American house dust mite</name>
    <dbReference type="NCBI Taxonomy" id="6954"/>
    <lineage>
        <taxon>Eukaryota</taxon>
        <taxon>Metazoa</taxon>
        <taxon>Ecdysozoa</taxon>
        <taxon>Arthropoda</taxon>
        <taxon>Chelicerata</taxon>
        <taxon>Arachnida</taxon>
        <taxon>Acari</taxon>
        <taxon>Acariformes</taxon>
        <taxon>Sarcoptiformes</taxon>
        <taxon>Astigmata</taxon>
        <taxon>Psoroptidia</taxon>
        <taxon>Analgoidea</taxon>
        <taxon>Pyroglyphidae</taxon>
        <taxon>Dermatophagoidinae</taxon>
        <taxon>Dermatophagoides</taxon>
    </lineage>
</organism>
<reference evidence="1" key="2">
    <citation type="journal article" date="2021" name="World Allergy Organ. J.">
        <title>Chromosome-level assembly of Dermatophagoides farinae genome and transcriptome reveals two novel allergens Der f 37 and Der f 39.</title>
        <authorList>
            <person name="Chen J."/>
            <person name="Cai Z."/>
            <person name="Fan D."/>
            <person name="Hu J."/>
            <person name="Hou Y."/>
            <person name="He Y."/>
            <person name="Zhang Z."/>
            <person name="Zhao Z."/>
            <person name="Gao P."/>
            <person name="Hu W."/>
            <person name="Sun J."/>
            <person name="Li J."/>
            <person name="Ji K."/>
        </authorList>
    </citation>
    <scope>NUCLEOTIDE SEQUENCE</scope>
    <source>
        <strain evidence="1">JKM2019</strain>
    </source>
</reference>
<protein>
    <submittedName>
        <fullName evidence="1">Uncharacterized protein</fullName>
    </submittedName>
</protein>
<gene>
    <name evidence="1" type="ORF">HUG17_2044</name>
</gene>
<dbReference type="AlphaFoldDB" id="A0A9D4SM26"/>
<evidence type="ECO:0000313" key="1">
    <source>
        <dbReference type="EMBL" id="KAH7646506.1"/>
    </source>
</evidence>
<sequence>MNIMNDNNNTDLVIRKRIINHRNKQIETRIKRQIIIEDGVMISDSGPQVTTKTIEDTRQELEEFDKDGRQTYFAFDDDHIENNVDDKVVIDDDKVVITCNQPTSSKTYLFGYNDEMMMTKTNKKLDIPKYYYGLNPSKKAIDNPENITINKSNGNHWKDIFDSMKSKMMNDKFIEKDYKYAYEISNFSRHNQMNELNKFSGKRLQLWPL</sequence>
<dbReference type="EMBL" id="SDOV01000001">
    <property type="protein sequence ID" value="KAH7646506.1"/>
    <property type="molecule type" value="Genomic_DNA"/>
</dbReference>
<dbReference type="Proteomes" id="UP000828236">
    <property type="component" value="Unassembled WGS sequence"/>
</dbReference>